<dbReference type="RefSeq" id="WP_038513384.1">
    <property type="nucleotide sequence ID" value="NZ_CP008953.1"/>
</dbReference>
<dbReference type="EMBL" id="CP008953">
    <property type="protein sequence ID" value="AIG76630.1"/>
    <property type="molecule type" value="Genomic_DNA"/>
</dbReference>
<keyword evidence="2" id="KW-1185">Reference proteome</keyword>
<dbReference type="KEGG" id="aja:AJAP_18835"/>
<proteinExistence type="predicted"/>
<reference evidence="1 2" key="1">
    <citation type="journal article" date="2014" name="J. Biotechnol.">
        <title>Complete genome sequence of the actinobacterium Amycolatopsis japonica MG417-CF17(T) (=DSM 44213T) producing (S,S)-N,N'-ethylenediaminedisuccinic acid.</title>
        <authorList>
            <person name="Stegmann E."/>
            <person name="Albersmeier A."/>
            <person name="Spohn M."/>
            <person name="Gert H."/>
            <person name="Weber T."/>
            <person name="Wohlleben W."/>
            <person name="Kalinowski J."/>
            <person name="Ruckert C."/>
        </authorList>
    </citation>
    <scope>NUCLEOTIDE SEQUENCE [LARGE SCALE GENOMIC DNA]</scope>
    <source>
        <strain evidence="2">MG417-CF17 (DSM 44213)</strain>
    </source>
</reference>
<dbReference type="PANTHER" id="PTHR13812:SF19">
    <property type="entry name" value="KETIMINE REDUCTASE MU-CRYSTALLIN"/>
    <property type="match status" value="1"/>
</dbReference>
<dbReference type="Pfam" id="PF02423">
    <property type="entry name" value="OCD_Mu_crystall"/>
    <property type="match status" value="1"/>
</dbReference>
<dbReference type="Gene3D" id="3.40.50.720">
    <property type="entry name" value="NAD(P)-binding Rossmann-like Domain"/>
    <property type="match status" value="1"/>
</dbReference>
<sequence>MDVVTFGPDEIRSAVSMPAAIDAVRDGFLALHRGEFEMPTRTVLRDGGFLVMSAHHRPTASAMIKTLSLDFDRDPAIAGTVVWSELGHSRQLVADAIEVTRIRTGAITGVATDLLAPPEAKTCTLIGAGGQAADQIRAVHAVRPLTELRIVSRGLERAEALGKALGAELDISAVVLTDADEAVRDVDIVCCATTSTAPLFSLESLAGHAHVNAIGAYRPTMRELPDELLADATVVIDERDAILEESGEIIHALAAGAITEDDLIELGTALTDGVVKPGGRTVFKSVGVAMQDWAIARLLAARQASQRIPLT</sequence>
<dbReference type="PIRSF" id="PIRSF001439">
    <property type="entry name" value="CryM"/>
    <property type="match status" value="1"/>
</dbReference>
<dbReference type="Proteomes" id="UP000028492">
    <property type="component" value="Chromosome"/>
</dbReference>
<dbReference type="HOGENOM" id="CLU_042088_1_0_11"/>
<organism evidence="1 2">
    <name type="scientific">Amycolatopsis japonica</name>
    <dbReference type="NCBI Taxonomy" id="208439"/>
    <lineage>
        <taxon>Bacteria</taxon>
        <taxon>Bacillati</taxon>
        <taxon>Actinomycetota</taxon>
        <taxon>Actinomycetes</taxon>
        <taxon>Pseudonocardiales</taxon>
        <taxon>Pseudonocardiaceae</taxon>
        <taxon>Amycolatopsis</taxon>
        <taxon>Amycolatopsis japonica group</taxon>
    </lineage>
</organism>
<dbReference type="InterPro" id="IPR003462">
    <property type="entry name" value="ODC_Mu_crystall"/>
</dbReference>
<accession>A0A075V1X2</accession>
<dbReference type="GO" id="GO:0005737">
    <property type="term" value="C:cytoplasm"/>
    <property type="evidence" value="ECO:0007669"/>
    <property type="project" value="TreeGrafter"/>
</dbReference>
<dbReference type="PANTHER" id="PTHR13812">
    <property type="entry name" value="KETIMINE REDUCTASE MU-CRYSTALLIN"/>
    <property type="match status" value="1"/>
</dbReference>
<dbReference type="Gene3D" id="3.30.1780.10">
    <property type="entry name" value="ornithine cyclodeaminase, domain 1"/>
    <property type="match status" value="1"/>
</dbReference>
<evidence type="ECO:0000313" key="2">
    <source>
        <dbReference type="Proteomes" id="UP000028492"/>
    </source>
</evidence>
<dbReference type="eggNOG" id="COG2423">
    <property type="taxonomic scope" value="Bacteria"/>
</dbReference>
<evidence type="ECO:0008006" key="3">
    <source>
        <dbReference type="Google" id="ProtNLM"/>
    </source>
</evidence>
<dbReference type="SUPFAM" id="SSF51735">
    <property type="entry name" value="NAD(P)-binding Rossmann-fold domains"/>
    <property type="match status" value="1"/>
</dbReference>
<protein>
    <recommendedName>
        <fullName evidence="3">Ornithine cyclodeaminase</fullName>
    </recommendedName>
</protein>
<evidence type="ECO:0000313" key="1">
    <source>
        <dbReference type="EMBL" id="AIG76630.1"/>
    </source>
</evidence>
<dbReference type="InterPro" id="IPR036291">
    <property type="entry name" value="NAD(P)-bd_dom_sf"/>
</dbReference>
<dbReference type="STRING" id="208439.AJAP_18835"/>
<name>A0A075V1X2_9PSEU</name>
<dbReference type="AlphaFoldDB" id="A0A075V1X2"/>
<gene>
    <name evidence="1" type="ORF">AJAP_18835</name>
</gene>
<dbReference type="InterPro" id="IPR023401">
    <property type="entry name" value="ODC_N"/>
</dbReference>